<keyword evidence="1" id="KW-0472">Membrane</keyword>
<organism evidence="2 3">
    <name type="scientific">Hyphomonas polymorpha PS728</name>
    <dbReference type="NCBI Taxonomy" id="1280954"/>
    <lineage>
        <taxon>Bacteria</taxon>
        <taxon>Pseudomonadati</taxon>
        <taxon>Pseudomonadota</taxon>
        <taxon>Alphaproteobacteria</taxon>
        <taxon>Hyphomonadales</taxon>
        <taxon>Hyphomonadaceae</taxon>
        <taxon>Hyphomonas</taxon>
    </lineage>
</organism>
<accession>A0A062VAL5</accession>
<feature type="transmembrane region" description="Helical" evidence="1">
    <location>
        <begin position="79"/>
        <end position="100"/>
    </location>
</feature>
<dbReference type="STRING" id="1280954.HPO_05612"/>
<reference evidence="2 3" key="1">
    <citation type="journal article" date="2014" name="Antonie Van Leeuwenhoek">
        <title>Hyphomonas beringensis sp. nov. and Hyphomonas chukchiensis sp. nov., isolated from surface seawater of the Bering Sea and Chukchi Sea.</title>
        <authorList>
            <person name="Li C."/>
            <person name="Lai Q."/>
            <person name="Li G."/>
            <person name="Dong C."/>
            <person name="Wang J."/>
            <person name="Liao Y."/>
            <person name="Shao Z."/>
        </authorList>
    </citation>
    <scope>NUCLEOTIDE SEQUENCE [LARGE SCALE GENOMIC DNA]</scope>
    <source>
        <strain evidence="2 3">PS728</strain>
    </source>
</reference>
<dbReference type="AlphaFoldDB" id="A0A062VAL5"/>
<dbReference type="PATRIC" id="fig|1280954.3.peg.1144"/>
<keyword evidence="3" id="KW-1185">Reference proteome</keyword>
<proteinExistence type="predicted"/>
<evidence type="ECO:0000313" key="3">
    <source>
        <dbReference type="Proteomes" id="UP000027100"/>
    </source>
</evidence>
<feature type="transmembrane region" description="Helical" evidence="1">
    <location>
        <begin position="48"/>
        <end position="67"/>
    </location>
</feature>
<dbReference type="RefSeq" id="WP_051612329.1">
    <property type="nucleotide sequence ID" value="NZ_ARYM01000005.1"/>
</dbReference>
<evidence type="ECO:0000256" key="1">
    <source>
        <dbReference type="SAM" id="Phobius"/>
    </source>
</evidence>
<keyword evidence="1" id="KW-0812">Transmembrane</keyword>
<keyword evidence="1" id="KW-1133">Transmembrane helix</keyword>
<feature type="transmembrane region" description="Helical" evidence="1">
    <location>
        <begin position="106"/>
        <end position="130"/>
    </location>
</feature>
<dbReference type="Proteomes" id="UP000027100">
    <property type="component" value="Unassembled WGS sequence"/>
</dbReference>
<dbReference type="EMBL" id="ARYM01000005">
    <property type="protein sequence ID" value="KCZ99388.1"/>
    <property type="molecule type" value="Genomic_DNA"/>
</dbReference>
<dbReference type="eggNOG" id="ENOG50331GU">
    <property type="taxonomic scope" value="Bacteria"/>
</dbReference>
<evidence type="ECO:0000313" key="2">
    <source>
        <dbReference type="EMBL" id="KCZ99388.1"/>
    </source>
</evidence>
<comment type="caution">
    <text evidence="2">The sequence shown here is derived from an EMBL/GenBank/DDBJ whole genome shotgun (WGS) entry which is preliminary data.</text>
</comment>
<dbReference type="OrthoDB" id="9811032at2"/>
<name>A0A062VAL5_9PROT</name>
<protein>
    <submittedName>
        <fullName evidence="2">Uncharacterized protein</fullName>
    </submittedName>
</protein>
<gene>
    <name evidence="2" type="ORF">HPO_05612</name>
</gene>
<sequence>MLRALIVAPLLIIPVCLYLLVSLTAGQGGTQARLDGALFSLPMMSGGRFVFALGDLVLLIGLIFLFVEILKAARTKGDAIVNHSLSMVLLLFSVIGFLAFPGFGTSVFFLLMVMTLLDVVAGPIVSIVAARRDFGIGENVGG</sequence>